<organism evidence="1">
    <name type="scientific">virus sp. ctah610</name>
    <dbReference type="NCBI Taxonomy" id="2826807"/>
    <lineage>
        <taxon>Viruses</taxon>
    </lineage>
</organism>
<protein>
    <recommendedName>
        <fullName evidence="2">Replication terminator protein</fullName>
    </recommendedName>
</protein>
<evidence type="ECO:0000313" key="1">
    <source>
        <dbReference type="EMBL" id="DAE27094.1"/>
    </source>
</evidence>
<sequence>METLKLQEVAGGALQEKANQALQKVFANMQDPNTPWKNKRVVTIKMAFTQNEDRDDSTCEISVETKLAPVKPVETKFSLGKNLQTGEVEAVEYGPGIKGQMSFADMQPQEAVIDGKTVDTETGEIKDNNVIRMAR</sequence>
<name>A0A8S5R6Q6_9VIRU</name>
<reference evidence="1" key="1">
    <citation type="journal article" date="2021" name="Proc. Natl. Acad. Sci. U.S.A.">
        <title>A Catalog of Tens of Thousands of Viruses from Human Metagenomes Reveals Hidden Associations with Chronic Diseases.</title>
        <authorList>
            <person name="Tisza M.J."/>
            <person name="Buck C.B."/>
        </authorList>
    </citation>
    <scope>NUCLEOTIDE SEQUENCE</scope>
    <source>
        <strain evidence="1">Ctah610</strain>
    </source>
</reference>
<evidence type="ECO:0008006" key="2">
    <source>
        <dbReference type="Google" id="ProtNLM"/>
    </source>
</evidence>
<accession>A0A8S5R6Q6</accession>
<proteinExistence type="predicted"/>
<dbReference type="EMBL" id="BK015827">
    <property type="protein sequence ID" value="DAE27094.1"/>
    <property type="molecule type" value="Genomic_DNA"/>
</dbReference>